<protein>
    <submittedName>
        <fullName evidence="1">Uncharacterized protein</fullName>
    </submittedName>
</protein>
<evidence type="ECO:0000313" key="1">
    <source>
        <dbReference type="EnsemblPlants" id="OPUNC07G05980.1"/>
    </source>
</evidence>
<dbReference type="AlphaFoldDB" id="A0A0E0LI63"/>
<evidence type="ECO:0000313" key="2">
    <source>
        <dbReference type="Proteomes" id="UP000026962"/>
    </source>
</evidence>
<sequence length="268" mass="29406">MGWSCVYHAKLRVAVVSSPGARCRCSWSPAVVSTWSCPCVALSDRSVAALIVFTAVHASTSSSSALVVISHQGLLCHFEHSHRISSYHCCHPKRVVQPTLRGLLTSPFQAVGPATSSSSTFARAVLATLRCVLIPSCPRVWKTRCDVSSSTVRLHQLFSVIFPNNCHDRVTVFIFSVFSHTSIHDALQCVHDHSLVPLARHAAWLSPYGYLDIGYSTRGYLYHIMSHALATSTMAQRAIIVESSCRCLLQSKRELDCGGSKSGQQIHW</sequence>
<dbReference type="Gramene" id="OPUNC07G05980.1">
    <property type="protein sequence ID" value="OPUNC07G05980.1"/>
    <property type="gene ID" value="OPUNC07G05980"/>
</dbReference>
<name>A0A0E0LI63_ORYPU</name>
<reference evidence="1" key="1">
    <citation type="submission" date="2015-04" db="UniProtKB">
        <authorList>
            <consortium name="EnsemblPlants"/>
        </authorList>
    </citation>
    <scope>IDENTIFICATION</scope>
</reference>
<dbReference type="HOGENOM" id="CLU_1039699_0_0_1"/>
<dbReference type="Proteomes" id="UP000026962">
    <property type="component" value="Chromosome 7"/>
</dbReference>
<organism evidence="1">
    <name type="scientific">Oryza punctata</name>
    <name type="common">Red rice</name>
    <dbReference type="NCBI Taxonomy" id="4537"/>
    <lineage>
        <taxon>Eukaryota</taxon>
        <taxon>Viridiplantae</taxon>
        <taxon>Streptophyta</taxon>
        <taxon>Embryophyta</taxon>
        <taxon>Tracheophyta</taxon>
        <taxon>Spermatophyta</taxon>
        <taxon>Magnoliopsida</taxon>
        <taxon>Liliopsida</taxon>
        <taxon>Poales</taxon>
        <taxon>Poaceae</taxon>
        <taxon>BOP clade</taxon>
        <taxon>Oryzoideae</taxon>
        <taxon>Oryzeae</taxon>
        <taxon>Oryzinae</taxon>
        <taxon>Oryza</taxon>
    </lineage>
</organism>
<reference evidence="1" key="2">
    <citation type="submission" date="2018-05" db="EMBL/GenBank/DDBJ databases">
        <title>OpunRS2 (Oryza punctata Reference Sequence Version 2).</title>
        <authorList>
            <person name="Zhang J."/>
            <person name="Kudrna D."/>
            <person name="Lee S."/>
            <person name="Talag J."/>
            <person name="Welchert J."/>
            <person name="Wing R.A."/>
        </authorList>
    </citation>
    <scope>NUCLEOTIDE SEQUENCE [LARGE SCALE GENOMIC DNA]</scope>
</reference>
<proteinExistence type="predicted"/>
<accession>A0A0E0LI63</accession>
<keyword evidence="2" id="KW-1185">Reference proteome</keyword>
<dbReference type="EnsemblPlants" id="OPUNC07G05980.1">
    <property type="protein sequence ID" value="OPUNC07G05980.1"/>
    <property type="gene ID" value="OPUNC07G05980"/>
</dbReference>